<proteinExistence type="predicted"/>
<keyword evidence="3" id="KW-1185">Reference proteome</keyword>
<feature type="region of interest" description="Disordered" evidence="1">
    <location>
        <begin position="1"/>
        <end position="47"/>
    </location>
</feature>
<dbReference type="Proteomes" id="UP000284706">
    <property type="component" value="Unassembled WGS sequence"/>
</dbReference>
<feature type="compositionally biased region" description="Polar residues" evidence="1">
    <location>
        <begin position="75"/>
        <end position="85"/>
    </location>
</feature>
<feature type="compositionally biased region" description="Acidic residues" evidence="1">
    <location>
        <begin position="139"/>
        <end position="148"/>
    </location>
</feature>
<feature type="region of interest" description="Disordered" evidence="1">
    <location>
        <begin position="798"/>
        <end position="882"/>
    </location>
</feature>
<feature type="compositionally biased region" description="Low complexity" evidence="1">
    <location>
        <begin position="1061"/>
        <end position="1070"/>
    </location>
</feature>
<comment type="caution">
    <text evidence="2">The sequence shown here is derived from an EMBL/GenBank/DDBJ whole genome shotgun (WGS) entry which is preliminary data.</text>
</comment>
<feature type="compositionally biased region" description="Low complexity" evidence="1">
    <location>
        <begin position="276"/>
        <end position="299"/>
    </location>
</feature>
<feature type="compositionally biased region" description="Polar residues" evidence="1">
    <location>
        <begin position="812"/>
        <end position="823"/>
    </location>
</feature>
<feature type="compositionally biased region" description="Basic and acidic residues" evidence="1">
    <location>
        <begin position="227"/>
        <end position="245"/>
    </location>
</feature>
<feature type="compositionally biased region" description="Basic and acidic residues" evidence="1">
    <location>
        <begin position="751"/>
        <end position="767"/>
    </location>
</feature>
<feature type="compositionally biased region" description="Basic residues" evidence="1">
    <location>
        <begin position="402"/>
        <end position="414"/>
    </location>
</feature>
<feature type="compositionally biased region" description="Low complexity" evidence="1">
    <location>
        <begin position="710"/>
        <end position="730"/>
    </location>
</feature>
<feature type="region of interest" description="Disordered" evidence="1">
    <location>
        <begin position="219"/>
        <end position="311"/>
    </location>
</feature>
<dbReference type="InParanoid" id="A0A409YQL3"/>
<feature type="region of interest" description="Disordered" evidence="1">
    <location>
        <begin position="1146"/>
        <end position="1182"/>
    </location>
</feature>
<name>A0A409YQL3_9AGAR</name>
<evidence type="ECO:0000313" key="2">
    <source>
        <dbReference type="EMBL" id="PPR05290.1"/>
    </source>
</evidence>
<feature type="region of interest" description="Disordered" evidence="1">
    <location>
        <begin position="689"/>
        <end position="771"/>
    </location>
</feature>
<feature type="region of interest" description="Disordered" evidence="1">
    <location>
        <begin position="1050"/>
        <end position="1109"/>
    </location>
</feature>
<feature type="compositionally biased region" description="Basic and acidic residues" evidence="1">
    <location>
        <begin position="1"/>
        <end position="10"/>
    </location>
</feature>
<feature type="compositionally biased region" description="Basic and acidic residues" evidence="1">
    <location>
        <begin position="331"/>
        <end position="347"/>
    </location>
</feature>
<feature type="region of interest" description="Disordered" evidence="1">
    <location>
        <begin position="325"/>
        <end position="450"/>
    </location>
</feature>
<evidence type="ECO:0000313" key="3">
    <source>
        <dbReference type="Proteomes" id="UP000284706"/>
    </source>
</evidence>
<feature type="region of interest" description="Disordered" evidence="1">
    <location>
        <begin position="75"/>
        <end position="99"/>
    </location>
</feature>
<feature type="compositionally biased region" description="Polar residues" evidence="1">
    <location>
        <begin position="739"/>
        <end position="750"/>
    </location>
</feature>
<reference evidence="2 3" key="1">
    <citation type="journal article" date="2018" name="Evol. Lett.">
        <title>Horizontal gene cluster transfer increased hallucinogenic mushroom diversity.</title>
        <authorList>
            <person name="Reynolds H.T."/>
            <person name="Vijayakumar V."/>
            <person name="Gluck-Thaler E."/>
            <person name="Korotkin H.B."/>
            <person name="Matheny P.B."/>
            <person name="Slot J.C."/>
        </authorList>
    </citation>
    <scope>NUCLEOTIDE SEQUENCE [LARGE SCALE GENOMIC DNA]</scope>
    <source>
        <strain evidence="2 3">SRW20</strain>
    </source>
</reference>
<feature type="compositionally biased region" description="Pro residues" evidence="1">
    <location>
        <begin position="831"/>
        <end position="842"/>
    </location>
</feature>
<feature type="region of interest" description="Disordered" evidence="1">
    <location>
        <begin position="123"/>
        <end position="160"/>
    </location>
</feature>
<gene>
    <name evidence="2" type="ORF">CVT26_011614</name>
</gene>
<feature type="compositionally biased region" description="Acidic residues" evidence="1">
    <location>
        <begin position="419"/>
        <end position="429"/>
    </location>
</feature>
<organism evidence="2 3">
    <name type="scientific">Gymnopilus dilepis</name>
    <dbReference type="NCBI Taxonomy" id="231916"/>
    <lineage>
        <taxon>Eukaryota</taxon>
        <taxon>Fungi</taxon>
        <taxon>Dikarya</taxon>
        <taxon>Basidiomycota</taxon>
        <taxon>Agaricomycotina</taxon>
        <taxon>Agaricomycetes</taxon>
        <taxon>Agaricomycetidae</taxon>
        <taxon>Agaricales</taxon>
        <taxon>Agaricineae</taxon>
        <taxon>Hymenogastraceae</taxon>
        <taxon>Gymnopilus</taxon>
    </lineage>
</organism>
<dbReference type="EMBL" id="NHYE01000494">
    <property type="protein sequence ID" value="PPR05290.1"/>
    <property type="molecule type" value="Genomic_DNA"/>
</dbReference>
<feature type="compositionally biased region" description="Low complexity" evidence="1">
    <location>
        <begin position="801"/>
        <end position="811"/>
    </location>
</feature>
<sequence>MVKETQSRERTGKKRAASSPVPPDQDNRPQKHLKTVSGHSGAGVKTRPRYEWFDSAQYLLMFVDFSTSASAVKLKTSQRAGNGSRTAAVEEPDIPVQEPSAEIKNGKTQKILRPLDVPRNVDLAPSGHGMRGSSAAMDVDSDEEDEEYKDALGNTDPDGEKWTFEVSGDYYFWASAPVRGQGGRLEVIGSYRAPGGEDFQPLPDGWMFPADFQTIWSKPQKSGRFSHGREPSIEEKVEREGETDKQGGSASESESESEPVTSSFPPGNQRALPGYRSPNRSGSRSRSRSPSPDSVDRSSFISSQGQSAARYPAVNLAYVSIPRRSLIAQGKEGKIAEMEERSEKEAGGEQEDMVAEVDGVAVEQEVEERDELSVEHHLSEEVISAAQLDKYDEDDSDEEARRRSRRPANGKAKARSMDDSESEEEEEEDASRIRRQQGEEDNEGDNEEIRASEKTIEDVLGLNAIFEAAFKAQKKGGRPSGNLKNLGSYVGHAFSQVIQEISKKTRASVEQVHAAIGWMPYSRKKAGFNCYNAYTQLQKGLGYPLGGEDPHERTALIDQEYKKISSGMSKADRREFAKECNEKYFALHPDMPEKCKSAKSQMDSAENLLYNEVMAVARRSPSVHIVVVITYASLDPVIRTLPPRQIVSSDLLQSAILHNNVNCAQLCYLFQNIVLGEYSRQKMITDGVAARKKSHVPAPAPKPSEKRKTTSSTGAERGTTTASTEARSTSPVRRKDKNGSSTSRKSTVQFKDTEKSDQTHERRRSDMEVSVDEVQSADMLFAPEVTLLDQSTASNLKAVAKKASTSASTSAPRQKTANSTEMPQKSKVKMNPPPSKPKPRPLPQKAKQTEERGRSSPPEEEIESFNVTRNQGDHRPGDDDIEDADATFARTYEEDVTMGAVQEEEEEVEADYMEKLSKMSSKERAALVYQHLRQQYGRTNIAWFKHPKFLEDNQCALVDWPIEALKSHPGVPGFKSDHLKPGILAELAYKLGHDGKLRKGEKFFKWIPWTNKQKAIAPNTRDYLRIPLIISDKGKVLHTVGDTFEQVAGEKATFSEQSQESVSTPPTTSKKPPPPVKHRPSQPNMSSPGPPLQAASKKATDDQDDSDHPLMMNLVKKKKVQNASSSSRIHPIIAAQAEEIRAIPHRGELGPHQHTAIRFSSSGDKTEMTYVKKKKAPSQRRP</sequence>
<feature type="compositionally biased region" description="Basic and acidic residues" evidence="1">
    <location>
        <begin position="371"/>
        <end position="380"/>
    </location>
</feature>
<dbReference type="AlphaFoldDB" id="A0A409YQL3"/>
<protein>
    <submittedName>
        <fullName evidence="2">Uncharacterized protein</fullName>
    </submittedName>
</protein>
<evidence type="ECO:0000256" key="1">
    <source>
        <dbReference type="SAM" id="MobiDB-lite"/>
    </source>
</evidence>
<accession>A0A409YQL3</accession>
<feature type="compositionally biased region" description="Basic residues" evidence="1">
    <location>
        <begin position="1171"/>
        <end position="1182"/>
    </location>
</feature>